<sequence length="150" mass="16691">MAWLLPVPGKAPAMGASGQDREPPARARRPGRRRRAGGDRGRKASGTCHFIAVRAGPEFLGVPKLFAVVRMMRYVGKFSSDMRWRIRRIAVRILVKWQLGGRKARWTGVAGRALPWAEAVLVVDNKCPGSHPLVSQLNFQRRSVRAGKNQ</sequence>
<name>A0AA37BMF7_9ACTN</name>
<dbReference type="AlphaFoldDB" id="A0AA37BMF7"/>
<reference evidence="2" key="1">
    <citation type="journal article" date="2014" name="Int. J. Syst. Evol. Microbiol.">
        <title>Complete genome sequence of Corynebacterium casei LMG S-19264T (=DSM 44701T), isolated from a smear-ripened cheese.</title>
        <authorList>
            <consortium name="US DOE Joint Genome Institute (JGI-PGF)"/>
            <person name="Walter F."/>
            <person name="Albersmeier A."/>
            <person name="Kalinowski J."/>
            <person name="Ruckert C."/>
        </authorList>
    </citation>
    <scope>NUCLEOTIDE SEQUENCE</scope>
    <source>
        <strain evidence="2">JCM 3093</strain>
    </source>
</reference>
<proteinExistence type="predicted"/>
<dbReference type="Proteomes" id="UP000627984">
    <property type="component" value="Unassembled WGS sequence"/>
</dbReference>
<protein>
    <submittedName>
        <fullName evidence="2">Uncharacterized protein</fullName>
    </submittedName>
</protein>
<gene>
    <name evidence="2" type="ORF">GCM10010126_58360</name>
</gene>
<evidence type="ECO:0000256" key="1">
    <source>
        <dbReference type="SAM" id="MobiDB-lite"/>
    </source>
</evidence>
<evidence type="ECO:0000313" key="3">
    <source>
        <dbReference type="Proteomes" id="UP000627984"/>
    </source>
</evidence>
<dbReference type="EMBL" id="BMQD01000024">
    <property type="protein sequence ID" value="GGK91305.1"/>
    <property type="molecule type" value="Genomic_DNA"/>
</dbReference>
<comment type="caution">
    <text evidence="2">The sequence shown here is derived from an EMBL/GenBank/DDBJ whole genome shotgun (WGS) entry which is preliminary data.</text>
</comment>
<feature type="region of interest" description="Disordered" evidence="1">
    <location>
        <begin position="1"/>
        <end position="44"/>
    </location>
</feature>
<accession>A0AA37BMF7</accession>
<reference evidence="2" key="2">
    <citation type="submission" date="2022-09" db="EMBL/GenBank/DDBJ databases">
        <authorList>
            <person name="Sun Q."/>
            <person name="Ohkuma M."/>
        </authorList>
    </citation>
    <scope>NUCLEOTIDE SEQUENCE</scope>
    <source>
        <strain evidence="2">JCM 3093</strain>
    </source>
</reference>
<feature type="compositionally biased region" description="Basic residues" evidence="1">
    <location>
        <begin position="26"/>
        <end position="35"/>
    </location>
</feature>
<evidence type="ECO:0000313" key="2">
    <source>
        <dbReference type="EMBL" id="GGK91305.1"/>
    </source>
</evidence>
<organism evidence="2 3">
    <name type="scientific">Planomonospora parontospora</name>
    <dbReference type="NCBI Taxonomy" id="58119"/>
    <lineage>
        <taxon>Bacteria</taxon>
        <taxon>Bacillati</taxon>
        <taxon>Actinomycetota</taxon>
        <taxon>Actinomycetes</taxon>
        <taxon>Streptosporangiales</taxon>
        <taxon>Streptosporangiaceae</taxon>
        <taxon>Planomonospora</taxon>
    </lineage>
</organism>